<proteinExistence type="inferred from homology"/>
<dbReference type="KEGG" id="bid:Bind_3648"/>
<dbReference type="AlphaFoldDB" id="B2IGV4"/>
<protein>
    <recommendedName>
        <fullName evidence="10">Flagellar protein FliL</fullName>
    </recommendedName>
</protein>
<evidence type="ECO:0000256" key="10">
    <source>
        <dbReference type="RuleBase" id="RU364125"/>
    </source>
</evidence>
<evidence type="ECO:0000256" key="2">
    <source>
        <dbReference type="ARBA" id="ARBA00004162"/>
    </source>
</evidence>
<keyword evidence="5 10" id="KW-0145">Chemotaxis</keyword>
<evidence type="ECO:0000313" key="11">
    <source>
        <dbReference type="EMBL" id="ACB97200.1"/>
    </source>
</evidence>
<feature type="transmembrane region" description="Helical" evidence="10">
    <location>
        <begin position="20"/>
        <end position="46"/>
    </location>
</feature>
<dbReference type="GO" id="GO:0006935">
    <property type="term" value="P:chemotaxis"/>
    <property type="evidence" value="ECO:0007669"/>
    <property type="project" value="UniProtKB-KW"/>
</dbReference>
<comment type="similarity">
    <text evidence="3 10">Belongs to the FliL family.</text>
</comment>
<keyword evidence="8 10" id="KW-1133">Transmembrane helix</keyword>
<dbReference type="InterPro" id="IPR005503">
    <property type="entry name" value="FliL"/>
</dbReference>
<dbReference type="HOGENOM" id="CLU_125894_1_0_5"/>
<evidence type="ECO:0000256" key="6">
    <source>
        <dbReference type="ARBA" id="ARBA00022692"/>
    </source>
</evidence>
<keyword evidence="7 10" id="KW-0283">Flagellar rotation</keyword>
<evidence type="ECO:0000256" key="3">
    <source>
        <dbReference type="ARBA" id="ARBA00008281"/>
    </source>
</evidence>
<dbReference type="eggNOG" id="COG1580">
    <property type="taxonomic scope" value="Bacteria"/>
</dbReference>
<comment type="function">
    <text evidence="1 10">Controls the rotational direction of flagella during chemotaxis.</text>
</comment>
<dbReference type="GO" id="GO:0009425">
    <property type="term" value="C:bacterial-type flagellum basal body"/>
    <property type="evidence" value="ECO:0007669"/>
    <property type="project" value="InterPro"/>
</dbReference>
<reference evidence="11 12" key="2">
    <citation type="journal article" date="2010" name="J. Bacteriol.">
        <title>Complete genome sequence of Beijerinckia indica subsp. indica.</title>
        <authorList>
            <person name="Tamas I."/>
            <person name="Dedysh S.N."/>
            <person name="Liesack W."/>
            <person name="Stott M.B."/>
            <person name="Alam M."/>
            <person name="Murrell J.C."/>
            <person name="Dunfield P.F."/>
        </authorList>
    </citation>
    <scope>NUCLEOTIDE SEQUENCE [LARGE SCALE GENOMIC DNA]</scope>
    <source>
        <strain evidence="12">ATCC 9039 / DSM 1715 / NCIMB 8712</strain>
    </source>
</reference>
<dbReference type="EMBL" id="CP001016">
    <property type="protein sequence ID" value="ACB97200.1"/>
    <property type="molecule type" value="Genomic_DNA"/>
</dbReference>
<evidence type="ECO:0000256" key="1">
    <source>
        <dbReference type="ARBA" id="ARBA00002254"/>
    </source>
</evidence>
<evidence type="ECO:0000256" key="8">
    <source>
        <dbReference type="ARBA" id="ARBA00022989"/>
    </source>
</evidence>
<dbReference type="Proteomes" id="UP000001695">
    <property type="component" value="Chromosome"/>
</dbReference>
<dbReference type="GO" id="GO:0005886">
    <property type="term" value="C:plasma membrane"/>
    <property type="evidence" value="ECO:0007669"/>
    <property type="project" value="UniProtKB-SubCell"/>
</dbReference>
<dbReference type="GO" id="GO:0071973">
    <property type="term" value="P:bacterial-type flagellum-dependent cell motility"/>
    <property type="evidence" value="ECO:0007669"/>
    <property type="project" value="InterPro"/>
</dbReference>
<name>B2IGV4_BEII9</name>
<evidence type="ECO:0000256" key="7">
    <source>
        <dbReference type="ARBA" id="ARBA00022779"/>
    </source>
</evidence>
<evidence type="ECO:0000256" key="5">
    <source>
        <dbReference type="ARBA" id="ARBA00022500"/>
    </source>
</evidence>
<organism evidence="11 12">
    <name type="scientific">Beijerinckia indica subsp. indica (strain ATCC 9039 / DSM 1715 / NCIMB 8712)</name>
    <dbReference type="NCBI Taxonomy" id="395963"/>
    <lineage>
        <taxon>Bacteria</taxon>
        <taxon>Pseudomonadati</taxon>
        <taxon>Pseudomonadota</taxon>
        <taxon>Alphaproteobacteria</taxon>
        <taxon>Hyphomicrobiales</taxon>
        <taxon>Beijerinckiaceae</taxon>
        <taxon>Beijerinckia</taxon>
    </lineage>
</organism>
<evidence type="ECO:0000256" key="9">
    <source>
        <dbReference type="ARBA" id="ARBA00023136"/>
    </source>
</evidence>
<keyword evidence="11" id="KW-0966">Cell projection</keyword>
<keyword evidence="11" id="KW-0969">Cilium</keyword>
<dbReference type="STRING" id="395963.Bind_3648"/>
<keyword evidence="11" id="KW-0282">Flagellum</keyword>
<evidence type="ECO:0000313" key="12">
    <source>
        <dbReference type="Proteomes" id="UP000001695"/>
    </source>
</evidence>
<gene>
    <name evidence="11" type="ordered locus">Bind_3648</name>
</gene>
<dbReference type="Pfam" id="PF03748">
    <property type="entry name" value="FliL"/>
    <property type="match status" value="1"/>
</dbReference>
<keyword evidence="4" id="KW-1003">Cell membrane</keyword>
<keyword evidence="6 10" id="KW-0812">Transmembrane</keyword>
<comment type="subcellular location">
    <subcellularLocation>
        <location evidence="10">Cell inner membrane</location>
    </subcellularLocation>
    <subcellularLocation>
        <location evidence="2">Cell membrane</location>
        <topology evidence="2">Single-pass membrane protein</topology>
    </subcellularLocation>
</comment>
<keyword evidence="10" id="KW-0997">Cell inner membrane</keyword>
<reference evidence="12" key="1">
    <citation type="submission" date="2008-03" db="EMBL/GenBank/DDBJ databases">
        <title>Complete sequence of chromosome of Beijerinckia indica subsp. indica ATCC 9039.</title>
        <authorList>
            <consortium name="US DOE Joint Genome Institute"/>
            <person name="Copeland A."/>
            <person name="Lucas S."/>
            <person name="Lapidus A."/>
            <person name="Glavina del Rio T."/>
            <person name="Dalin E."/>
            <person name="Tice H."/>
            <person name="Bruce D."/>
            <person name="Goodwin L."/>
            <person name="Pitluck S."/>
            <person name="LaButti K."/>
            <person name="Schmutz J."/>
            <person name="Larimer F."/>
            <person name="Land M."/>
            <person name="Hauser L."/>
            <person name="Kyrpides N."/>
            <person name="Mikhailova N."/>
            <person name="Dunfield P.F."/>
            <person name="Dedysh S.N."/>
            <person name="Liesack W."/>
            <person name="Saw J.H."/>
            <person name="Alam M."/>
            <person name="Chen Y."/>
            <person name="Murrell J.C."/>
            <person name="Richardson P."/>
        </authorList>
    </citation>
    <scope>NUCLEOTIDE SEQUENCE [LARGE SCALE GENOMIC DNA]</scope>
    <source>
        <strain evidence="12">ATCC 9039 / DSM 1715 / NCIMB 8712</strain>
    </source>
</reference>
<evidence type="ECO:0000256" key="4">
    <source>
        <dbReference type="ARBA" id="ARBA00022475"/>
    </source>
</evidence>
<accession>B2IGV4</accession>
<keyword evidence="9 10" id="KW-0472">Membrane</keyword>
<keyword evidence="12" id="KW-1185">Reference proteome</keyword>
<sequence length="167" mass="17882">MASQDVPALPSNPSLSQSKLHRLGVLVGLTLFAGAVGASVGYYLVLSIKAKLADTMSTIEKENSPSKLGANVNAWPLPPIIANLADPPNSWIRLETVMLFDSKIVPKPEVLSMQLTTDVLGYLKTLSVAQLAGPSGFQNLRDDLNERAHIRSNGAIQELVIQALVIQ</sequence>